<accession>D2XAP0</accession>
<dbReference type="OrthoDB" id="18046at10239"/>
<dbReference type="KEGG" id="vg:8746476"/>
<keyword evidence="2" id="KW-1185">Reference proteome</keyword>
<evidence type="ECO:0000313" key="1">
    <source>
        <dbReference type="EMBL" id="ADB04017.1"/>
    </source>
</evidence>
<organism evidence="1 2">
    <name type="scientific">Marseillevirus marseillevirus</name>
    <name type="common">GBM</name>
    <dbReference type="NCBI Taxonomy" id="694581"/>
    <lineage>
        <taxon>Viruses</taxon>
        <taxon>Varidnaviria</taxon>
        <taxon>Bamfordvirae</taxon>
        <taxon>Nucleocytoviricota</taxon>
        <taxon>Megaviricetes</taxon>
        <taxon>Pimascovirales</taxon>
        <taxon>Pimascovirales incertae sedis</taxon>
        <taxon>Marseilleviridae</taxon>
        <taxon>Marseillevirus</taxon>
        <taxon>Marseillevirus massiliense</taxon>
    </lineage>
</organism>
<protein>
    <submittedName>
        <fullName evidence="1">Uncharacterized protein</fullName>
    </submittedName>
</protein>
<dbReference type="Proteomes" id="UP000029780">
    <property type="component" value="Segment"/>
</dbReference>
<dbReference type="GeneID" id="8746476"/>
<evidence type="ECO:0000313" key="2">
    <source>
        <dbReference type="Proteomes" id="UP000029780"/>
    </source>
</evidence>
<gene>
    <name evidence="1" type="ORF">MAR_ORF239</name>
</gene>
<dbReference type="RefSeq" id="YP_003406979.1">
    <property type="nucleotide sequence ID" value="NC_013756.1"/>
</dbReference>
<organismHost>
    <name type="scientific">Acanthamoeba</name>
    <dbReference type="NCBI Taxonomy" id="5754"/>
</organismHost>
<proteinExistence type="predicted"/>
<dbReference type="EMBL" id="GU071086">
    <property type="protein sequence ID" value="ADB04017.1"/>
    <property type="molecule type" value="Genomic_DNA"/>
</dbReference>
<sequence>MPNNFSSLDFEKCCVMSRDFDAIGYWLKEIPYVWIPSDNIEGCRRYYFINGGMGAYDSENRLSTQSSWTRMTVSSPKKLLEIELFILPCKGEWTRGFFGVFPFDTRTWRISEEGKFFVSPPLGRGSWIPESEWDATKNGFELRIEGKKVVVVPGVPKERLFADLVLPSGKVAKNFVTFPPGWYSSGLAYPIFGFSGEEAAVRSKKTGKQFTTIVNLADRLNLSLEERKTLHLRCLGNDFEYRYIFFKERDPFTREKMRVAANWLNDVWSGKIQWGGPSFADADLFEHEPYQSTPLNG</sequence>
<reference evidence="1 2" key="1">
    <citation type="journal article" date="2009" name="Proc. Natl. Acad. Sci. U.S.A.">
        <title>Giant Marseillevirus highlights the role of amoebae as a melting pot in emergence of chimeric microorganisms.</title>
        <authorList>
            <person name="Boyer M."/>
            <person name="Yutin N."/>
            <person name="Pagnier I."/>
            <person name="Barrassi L."/>
            <person name="Fournous G."/>
            <person name="Espinosa L."/>
            <person name="Robert C."/>
            <person name="Azza S."/>
            <person name="Sun S."/>
            <person name="Rossmann M.G."/>
            <person name="Suzan-Monti M."/>
            <person name="La Scola B."/>
            <person name="Koonin E.V."/>
            <person name="Raoult D."/>
        </authorList>
    </citation>
    <scope>NUCLEOTIDE SEQUENCE [LARGE SCALE GENOMIC DNA]</scope>
    <source>
        <strain evidence="1 2">T19</strain>
    </source>
</reference>
<name>D2XAP0_GBMV</name>